<protein>
    <submittedName>
        <fullName evidence="1">Uncharacterized protein</fullName>
    </submittedName>
</protein>
<accession>A0A2A5ATL0</accession>
<dbReference type="Proteomes" id="UP000218327">
    <property type="component" value="Unassembled WGS sequence"/>
</dbReference>
<evidence type="ECO:0000313" key="1">
    <source>
        <dbReference type="EMBL" id="PCJ22585.1"/>
    </source>
</evidence>
<organism evidence="1 2">
    <name type="scientific">SAR86 cluster bacterium</name>
    <dbReference type="NCBI Taxonomy" id="2030880"/>
    <lineage>
        <taxon>Bacteria</taxon>
        <taxon>Pseudomonadati</taxon>
        <taxon>Pseudomonadota</taxon>
        <taxon>Gammaproteobacteria</taxon>
        <taxon>SAR86 cluster</taxon>
    </lineage>
</organism>
<proteinExistence type="predicted"/>
<dbReference type="AlphaFoldDB" id="A0A2A5ATL0"/>
<name>A0A2A5ATL0_9GAMM</name>
<gene>
    <name evidence="1" type="ORF">COA96_13940</name>
</gene>
<reference evidence="2" key="1">
    <citation type="submission" date="2017-08" db="EMBL/GenBank/DDBJ databases">
        <title>A dynamic microbial community with high functional redundancy inhabits the cold, oxic subseafloor aquifer.</title>
        <authorList>
            <person name="Tully B.J."/>
            <person name="Wheat C.G."/>
            <person name="Glazer B.T."/>
            <person name="Huber J.A."/>
        </authorList>
    </citation>
    <scope>NUCLEOTIDE SEQUENCE [LARGE SCALE GENOMIC DNA]</scope>
</reference>
<comment type="caution">
    <text evidence="1">The sequence shown here is derived from an EMBL/GenBank/DDBJ whole genome shotgun (WGS) entry which is preliminary data.</text>
</comment>
<sequence length="422" mass="46570">MIKSIRPITNFVLLPAILLLTPVSVLASWTRSYVIEWNELAHYYGADTGVVEPGTDCPQGTNPEFNWVEVLINAGYTREEAQWLRNPANPTRSPVHGQNQMAFRGKDRANVYINPESYPDTGLIGVSGNIGEGINLDGNEDTGFVSPTGEAGIDNTFYKTLGCWKTYRGPERLSSGALQFNDGMRNGSWTMVIVVSGEGVDPMNDDNVMVGFYMSPDDMVKGGDGNVVEDYTFRIEPHKKYEGLFPARTENGIIVSTEPVTAMLRDPGYTRDLELQEAQIKLEMKPDGSLRGYVGGYRPWRPVYDGWVNARGPVIEALTWVELPSVYYALKKTADYPAAAAQSDRTHISYALRVEALPAFVVSPDASEVVKKVVSYKDQAPQLTEPSRGLFSRIQIVDGIVIDSRLEHRAGPDAIILPSSNP</sequence>
<evidence type="ECO:0000313" key="2">
    <source>
        <dbReference type="Proteomes" id="UP000218327"/>
    </source>
</evidence>
<dbReference type="EMBL" id="NVVJ01000056">
    <property type="protein sequence ID" value="PCJ22585.1"/>
    <property type="molecule type" value="Genomic_DNA"/>
</dbReference>